<gene>
    <name evidence="1" type="ORF">CJ670_04160</name>
</gene>
<dbReference type="AlphaFoldDB" id="A0A2S9THB0"/>
<name>A0A2S9THB0_9BACT</name>
<evidence type="ECO:0000313" key="2">
    <source>
        <dbReference type="Proteomes" id="UP000239151"/>
    </source>
</evidence>
<evidence type="ECO:0008006" key="3">
    <source>
        <dbReference type="Google" id="ProtNLM"/>
    </source>
</evidence>
<comment type="caution">
    <text evidence="1">The sequence shown here is derived from an EMBL/GenBank/DDBJ whole genome shotgun (WGS) entry which is preliminary data.</text>
</comment>
<accession>A0A2S9THB0</accession>
<evidence type="ECO:0000313" key="1">
    <source>
        <dbReference type="EMBL" id="PRM98236.1"/>
    </source>
</evidence>
<sequence>MKKREIKIVNFLYLDEKKYNKILEYRNQEYIRKVSINENIISKKEHKDYLELLKKKDKYFAFLIINNEQDYGIITLKKIEDDTYSIGDYLVKEDYKFEGGGVVNRFCLLYICNKLNIKYITYDIKYSNTRGFRTGSIAKINSYTEKDGFFSEIAEVLDFFDKDILKSKPRKLFDKLYQIKECQI</sequence>
<dbReference type="Proteomes" id="UP000239151">
    <property type="component" value="Unassembled WGS sequence"/>
</dbReference>
<proteinExistence type="predicted"/>
<protein>
    <recommendedName>
        <fullName evidence="3">N-acetyltransferase domain-containing protein</fullName>
    </recommendedName>
</protein>
<organism evidence="1 2">
    <name type="scientific">Aliarcobacter cryaerophilus</name>
    <dbReference type="NCBI Taxonomy" id="28198"/>
    <lineage>
        <taxon>Bacteria</taxon>
        <taxon>Pseudomonadati</taxon>
        <taxon>Campylobacterota</taxon>
        <taxon>Epsilonproteobacteria</taxon>
        <taxon>Campylobacterales</taxon>
        <taxon>Arcobacteraceae</taxon>
        <taxon>Aliarcobacter</taxon>
    </lineage>
</organism>
<dbReference type="EMBL" id="NXGI01000005">
    <property type="protein sequence ID" value="PRM98236.1"/>
    <property type="molecule type" value="Genomic_DNA"/>
</dbReference>
<reference evidence="1 2" key="1">
    <citation type="submission" date="2017-09" db="EMBL/GenBank/DDBJ databases">
        <title>Reassesment of A. cryaerophilus.</title>
        <authorList>
            <person name="Perez-Cataluna A."/>
            <person name="Collado L."/>
            <person name="Salgado O."/>
            <person name="Lefinanco V."/>
            <person name="Figueras M.J."/>
        </authorList>
    </citation>
    <scope>NUCLEOTIDE SEQUENCE [LARGE SCALE GENOMIC DNA]</scope>
    <source>
        <strain evidence="1 2">LMG 9065</strain>
    </source>
</reference>
<dbReference type="Gene3D" id="3.40.630.30">
    <property type="match status" value="1"/>
</dbReference>